<evidence type="ECO:0000313" key="9">
    <source>
        <dbReference type="Proteomes" id="UP000019184"/>
    </source>
</evidence>
<keyword evidence="3" id="KW-0175">Coiled coil</keyword>
<feature type="domain" description="Flagellar hook-associated protein 2 N-terminal" evidence="6">
    <location>
        <begin position="11"/>
        <end position="108"/>
    </location>
</feature>
<dbReference type="GO" id="GO:0071973">
    <property type="term" value="P:bacterial-type flagellum-dependent cell motility"/>
    <property type="evidence" value="ECO:0007669"/>
    <property type="project" value="TreeGrafter"/>
</dbReference>
<comment type="subunit">
    <text evidence="2 5">Homopentamer.</text>
</comment>
<evidence type="ECO:0000256" key="4">
    <source>
        <dbReference type="ARBA" id="ARBA00023143"/>
    </source>
</evidence>
<dbReference type="EMBL" id="CBTK010000061">
    <property type="protein sequence ID" value="CDH44158.1"/>
    <property type="molecule type" value="Genomic_DNA"/>
</dbReference>
<comment type="caution">
    <text evidence="8">The sequence shown here is derived from an EMBL/GenBank/DDBJ whole genome shotgun (WGS) entry which is preliminary data.</text>
</comment>
<reference evidence="8 9" key="1">
    <citation type="journal article" date="2014" name="ISME J.">
        <title>Candidatus Competibacter-lineage genomes retrieved from metagenomes reveal functional metabolic diversity.</title>
        <authorList>
            <person name="McIlroy S.J."/>
            <person name="Albertsen M."/>
            <person name="Andresen E.K."/>
            <person name="Saunders A.M."/>
            <person name="Kristiansen R."/>
            <person name="Stokholm-Bjerregaard M."/>
            <person name="Nielsen K.L."/>
            <person name="Nielsen P.H."/>
        </authorList>
    </citation>
    <scope>NUCLEOTIDE SEQUENCE [LARGE SCALE GENOMIC DNA]</scope>
    <source>
        <strain evidence="8 9">Run_B_J11</strain>
    </source>
</reference>
<evidence type="ECO:0000259" key="7">
    <source>
        <dbReference type="Pfam" id="PF07195"/>
    </source>
</evidence>
<name>A0A7U7J1W4_9GAMM</name>
<dbReference type="InterPro" id="IPR003481">
    <property type="entry name" value="FliD_N"/>
</dbReference>
<evidence type="ECO:0000256" key="3">
    <source>
        <dbReference type="ARBA" id="ARBA00023054"/>
    </source>
</evidence>
<keyword evidence="5" id="KW-0964">Secreted</keyword>
<feature type="domain" description="Flagellar hook-associated protein 2 C-terminal" evidence="7">
    <location>
        <begin position="244"/>
        <end position="473"/>
    </location>
</feature>
<organism evidence="8 9">
    <name type="scientific">Candidatus Contendobacter odensis Run_B_J11</name>
    <dbReference type="NCBI Taxonomy" id="1400861"/>
    <lineage>
        <taxon>Bacteria</taxon>
        <taxon>Pseudomonadati</taxon>
        <taxon>Pseudomonadota</taxon>
        <taxon>Gammaproteobacteria</taxon>
        <taxon>Candidatus Competibacteraceae</taxon>
        <taxon>Candidatus Contendibacter</taxon>
    </lineage>
</organism>
<accession>A0A7U7J1W4</accession>
<protein>
    <recommendedName>
        <fullName evidence="5">Flagellar hook-associated protein 2</fullName>
        <shortName evidence="5">HAP2</shortName>
    </recommendedName>
    <alternativeName>
        <fullName evidence="5">Flagellar cap protein</fullName>
    </alternativeName>
</protein>
<dbReference type="GO" id="GO:0005576">
    <property type="term" value="C:extracellular region"/>
    <property type="evidence" value="ECO:0007669"/>
    <property type="project" value="UniProtKB-SubCell"/>
</dbReference>
<evidence type="ECO:0000256" key="2">
    <source>
        <dbReference type="ARBA" id="ARBA00011255"/>
    </source>
</evidence>
<keyword evidence="4 5" id="KW-0975">Bacterial flagellum</keyword>
<dbReference type="Pfam" id="PF02465">
    <property type="entry name" value="FliD_N"/>
    <property type="match status" value="1"/>
</dbReference>
<dbReference type="RefSeq" id="WP_034431347.1">
    <property type="nucleotide sequence ID" value="NZ_CBTK010000061.1"/>
</dbReference>
<dbReference type="GO" id="GO:0007155">
    <property type="term" value="P:cell adhesion"/>
    <property type="evidence" value="ECO:0007669"/>
    <property type="project" value="InterPro"/>
</dbReference>
<dbReference type="GO" id="GO:0009424">
    <property type="term" value="C:bacterial-type flagellum hook"/>
    <property type="evidence" value="ECO:0007669"/>
    <property type="project" value="UniProtKB-UniRule"/>
</dbReference>
<keyword evidence="8" id="KW-0966">Cell projection</keyword>
<evidence type="ECO:0000313" key="8">
    <source>
        <dbReference type="EMBL" id="CDH44158.1"/>
    </source>
</evidence>
<dbReference type="PANTHER" id="PTHR30288">
    <property type="entry name" value="FLAGELLAR CAP/ASSEMBLY PROTEIN FLID"/>
    <property type="match status" value="1"/>
</dbReference>
<comment type="similarity">
    <text evidence="1 5">Belongs to the FliD family.</text>
</comment>
<keyword evidence="8" id="KW-0969">Cilium</keyword>
<evidence type="ECO:0000259" key="6">
    <source>
        <dbReference type="Pfam" id="PF02465"/>
    </source>
</evidence>
<comment type="subcellular location">
    <subcellularLocation>
        <location evidence="5">Secreted</location>
    </subcellularLocation>
    <subcellularLocation>
        <location evidence="5">Bacterial flagellum</location>
    </subcellularLocation>
</comment>
<dbReference type="InterPro" id="IPR010809">
    <property type="entry name" value="FliD_C"/>
</dbReference>
<evidence type="ECO:0000256" key="5">
    <source>
        <dbReference type="RuleBase" id="RU362066"/>
    </source>
</evidence>
<evidence type="ECO:0000256" key="1">
    <source>
        <dbReference type="ARBA" id="ARBA00009764"/>
    </source>
</evidence>
<dbReference type="PANTHER" id="PTHR30288:SF0">
    <property type="entry name" value="FLAGELLAR HOOK-ASSOCIATED PROTEIN 2"/>
    <property type="match status" value="1"/>
</dbReference>
<dbReference type="AlphaFoldDB" id="A0A7U7J1W4"/>
<keyword evidence="8" id="KW-0282">Flagellum</keyword>
<dbReference type="GO" id="GO:0009421">
    <property type="term" value="C:bacterial-type flagellum filament cap"/>
    <property type="evidence" value="ECO:0007669"/>
    <property type="project" value="InterPro"/>
</dbReference>
<dbReference type="InterPro" id="IPR040026">
    <property type="entry name" value="FliD"/>
</dbReference>
<gene>
    <name evidence="8" type="ORF">BN874_1530006</name>
</gene>
<keyword evidence="9" id="KW-1185">Reference proteome</keyword>
<proteinExistence type="inferred from homology"/>
<sequence length="494" mass="51197">MASITSSGLRSNLDINSIVSQLISAERTPTQNRLNRKEATLQAQISGFGTVKSALSALERANTVLTATNTFMGIKATPGNSNLLTATALSSAPIGSYNIEVSQRAQGQTLASGTFSAVSSTVGTGTLTIEFGQYTGGDPQGLPPTPPTGFNPNADKSSLTLTIDDSNKTLEGIRDAINTAKKGVTASIINDGSTGGGYRLMLSSDDPGLKNSLKITAGGGDGGLASIAYDPTTGVNNLTETVAAQDAQIKVNGLSITSSSNTLSSAIAGVTLTLQDKGSTTLNLSRDTAAATNAVEGFVKAYNSILETVNKLSFYNAETGEKGALLGDAALRSINAQMRRILGDGVSGDSTFRTLSSVGVTLERDNTTKLDILKLDSSKLQQALGTDAAGVSKLFAGSGSGDTRVEGLSSRLNTFLDATLSRTGTLQGKTDSFNARLKDITGQRSALDQRMAKVEARYLAQFRAMDAIVGKMTSTGNYLTQQLAGLSAFYTNQS</sequence>
<dbReference type="OrthoDB" id="9810816at2"/>
<dbReference type="Proteomes" id="UP000019184">
    <property type="component" value="Unassembled WGS sequence"/>
</dbReference>
<dbReference type="Pfam" id="PF07195">
    <property type="entry name" value="FliD_C"/>
    <property type="match status" value="1"/>
</dbReference>
<comment type="function">
    <text evidence="5">Required for morphogenesis and for the elongation of the flagellar filament by facilitating polymerization of the flagellin monomers at the tip of growing filament. Forms a capping structure, which prevents flagellin subunits (transported through the central channel of the flagellum) from leaking out without polymerization at the distal end.</text>
</comment>